<feature type="region of interest" description="Disordered" evidence="1">
    <location>
        <begin position="27"/>
        <end position="70"/>
    </location>
</feature>
<keyword evidence="4" id="KW-1185">Reference proteome</keyword>
<proteinExistence type="predicted"/>
<dbReference type="AlphaFoldDB" id="A0A0G4EJH4"/>
<dbReference type="Proteomes" id="UP000041254">
    <property type="component" value="Unassembled WGS sequence"/>
</dbReference>
<dbReference type="InterPro" id="IPR008978">
    <property type="entry name" value="HSP20-like_chaperone"/>
</dbReference>
<gene>
    <name evidence="3" type="ORF">Vbra_7654</name>
</gene>
<dbReference type="SUPFAM" id="SSF49764">
    <property type="entry name" value="HSP20-like chaperones"/>
    <property type="match status" value="1"/>
</dbReference>
<sequence>MKFWEAGVLLAALHSAAAFVIPSSNTLRPSGSRRRPLERWRRSTGLSPSPRTPLADDAATDAGGDPSMPLTSLAATKRTGIFVPPDVASYALCNIEHQTTWENTEEPIWTIFEAWLPGIKQEEIDVMFIKYGDDPGPMMVINAPKNNLVKKWEYDNFSKARRRINAENRDRVQRAYRFLPWVQLSEAQVSYANGLLRVWVPYDTEEYAYVPPDDLPYFPEILDEHPAPPATPTPKPIDPDHYGQYHDLIKPYVERAKKAGKQIIRIPRTDLPPELVHLEDRGAPVYEGMRDRGTGKL</sequence>
<dbReference type="CDD" id="cd06464">
    <property type="entry name" value="ACD_sHsps-like"/>
    <property type="match status" value="1"/>
</dbReference>
<feature type="chain" id="PRO_5005187210" description="SHSP domain-containing protein" evidence="2">
    <location>
        <begin position="19"/>
        <end position="297"/>
    </location>
</feature>
<feature type="compositionally biased region" description="Low complexity" evidence="1">
    <location>
        <begin position="55"/>
        <end position="65"/>
    </location>
</feature>
<dbReference type="InParanoid" id="A0A0G4EJH4"/>
<protein>
    <recommendedName>
        <fullName evidence="5">SHSP domain-containing protein</fullName>
    </recommendedName>
</protein>
<evidence type="ECO:0000313" key="4">
    <source>
        <dbReference type="Proteomes" id="UP000041254"/>
    </source>
</evidence>
<evidence type="ECO:0000256" key="1">
    <source>
        <dbReference type="SAM" id="MobiDB-lite"/>
    </source>
</evidence>
<evidence type="ECO:0008006" key="5">
    <source>
        <dbReference type="Google" id="ProtNLM"/>
    </source>
</evidence>
<reference evidence="3 4" key="1">
    <citation type="submission" date="2014-11" db="EMBL/GenBank/DDBJ databases">
        <authorList>
            <person name="Zhu J."/>
            <person name="Qi W."/>
            <person name="Song R."/>
        </authorList>
    </citation>
    <scope>NUCLEOTIDE SEQUENCE [LARGE SCALE GENOMIC DNA]</scope>
</reference>
<dbReference type="VEuPathDB" id="CryptoDB:Vbra_7654"/>
<dbReference type="OrthoDB" id="360041at2759"/>
<evidence type="ECO:0000256" key="2">
    <source>
        <dbReference type="SAM" id="SignalP"/>
    </source>
</evidence>
<name>A0A0G4EJH4_VITBC</name>
<feature type="signal peptide" evidence="2">
    <location>
        <begin position="1"/>
        <end position="18"/>
    </location>
</feature>
<keyword evidence="2" id="KW-0732">Signal</keyword>
<organism evidence="3 4">
    <name type="scientific">Vitrella brassicaformis (strain CCMP3155)</name>
    <dbReference type="NCBI Taxonomy" id="1169540"/>
    <lineage>
        <taxon>Eukaryota</taxon>
        <taxon>Sar</taxon>
        <taxon>Alveolata</taxon>
        <taxon>Colpodellida</taxon>
        <taxon>Vitrellaceae</taxon>
        <taxon>Vitrella</taxon>
    </lineage>
</organism>
<accession>A0A0G4EJH4</accession>
<dbReference type="EMBL" id="CDMY01000243">
    <property type="protein sequence ID" value="CEL96674.1"/>
    <property type="molecule type" value="Genomic_DNA"/>
</dbReference>
<evidence type="ECO:0000313" key="3">
    <source>
        <dbReference type="EMBL" id="CEL96674.1"/>
    </source>
</evidence>